<gene>
    <name evidence="2" type="ORF">J2W94_000920</name>
</gene>
<dbReference type="RefSeq" id="WP_310090590.1">
    <property type="nucleotide sequence ID" value="NZ_JAVDTT010000001.1"/>
</dbReference>
<dbReference type="Proteomes" id="UP001254759">
    <property type="component" value="Unassembled WGS sequence"/>
</dbReference>
<feature type="transmembrane region" description="Helical" evidence="1">
    <location>
        <begin position="59"/>
        <end position="78"/>
    </location>
</feature>
<reference evidence="2 3" key="1">
    <citation type="submission" date="2023-07" db="EMBL/GenBank/DDBJ databases">
        <title>Sorghum-associated microbial communities from plants grown in Nebraska, USA.</title>
        <authorList>
            <person name="Schachtman D."/>
        </authorList>
    </citation>
    <scope>NUCLEOTIDE SEQUENCE [LARGE SCALE GENOMIC DNA]</scope>
    <source>
        <strain evidence="2 3">BE107</strain>
    </source>
</reference>
<comment type="caution">
    <text evidence="2">The sequence shown here is derived from an EMBL/GenBank/DDBJ whole genome shotgun (WGS) entry which is preliminary data.</text>
</comment>
<proteinExistence type="predicted"/>
<feature type="transmembrane region" description="Helical" evidence="1">
    <location>
        <begin position="27"/>
        <end position="47"/>
    </location>
</feature>
<keyword evidence="1" id="KW-1133">Transmembrane helix</keyword>
<accession>A0ABU1RPF7</accession>
<keyword evidence="3" id="KW-1185">Reference proteome</keyword>
<evidence type="ECO:0000313" key="2">
    <source>
        <dbReference type="EMBL" id="MDR6840656.1"/>
    </source>
</evidence>
<evidence type="ECO:0000256" key="1">
    <source>
        <dbReference type="SAM" id="Phobius"/>
    </source>
</evidence>
<name>A0ABU1RPF7_9GAMM</name>
<dbReference type="EMBL" id="JAVDTT010000001">
    <property type="protein sequence ID" value="MDR6840656.1"/>
    <property type="molecule type" value="Genomic_DNA"/>
</dbReference>
<protein>
    <submittedName>
        <fullName evidence="2">Membrane protein YwaF</fullName>
    </submittedName>
</protein>
<keyword evidence="1" id="KW-0812">Transmembrane</keyword>
<organism evidence="2 3">
    <name type="scientific">Pseudoxanthomonas sacheonensis</name>
    <dbReference type="NCBI Taxonomy" id="443615"/>
    <lineage>
        <taxon>Bacteria</taxon>
        <taxon>Pseudomonadati</taxon>
        <taxon>Pseudomonadota</taxon>
        <taxon>Gammaproteobacteria</taxon>
        <taxon>Lysobacterales</taxon>
        <taxon>Lysobacteraceae</taxon>
        <taxon>Pseudoxanthomonas</taxon>
    </lineage>
</organism>
<sequence length="83" mass="9430">MRTLLLIVIGLVVMALAMWLTKPVKRTTTAWLFTAVWLLATLWNLYTGMSHGYSLQEELPIQIGIFAIPVLGAWMLAWKSRGR</sequence>
<evidence type="ECO:0000313" key="3">
    <source>
        <dbReference type="Proteomes" id="UP001254759"/>
    </source>
</evidence>
<keyword evidence="1" id="KW-0472">Membrane</keyword>